<feature type="compositionally biased region" description="Acidic residues" evidence="7">
    <location>
        <begin position="140"/>
        <end position="157"/>
    </location>
</feature>
<evidence type="ECO:0000313" key="8">
    <source>
        <dbReference type="EMBL" id="KKY30262.1"/>
    </source>
</evidence>
<evidence type="ECO:0000256" key="6">
    <source>
        <dbReference type="PIRNR" id="PIRNR015952"/>
    </source>
</evidence>
<dbReference type="OrthoDB" id="29058at2759"/>
<dbReference type="GO" id="GO:0032040">
    <property type="term" value="C:small-subunit processome"/>
    <property type="evidence" value="ECO:0007669"/>
    <property type="project" value="UniProtKB-UniRule"/>
</dbReference>
<feature type="region of interest" description="Disordered" evidence="7">
    <location>
        <begin position="139"/>
        <end position="224"/>
    </location>
</feature>
<protein>
    <recommendedName>
        <fullName evidence="6">U3 small nucleolar RNA-associated protein 11</fullName>
        <shortName evidence="6">U3 snoRNA-associated protein 11</shortName>
    </recommendedName>
</protein>
<keyword evidence="4 6" id="KW-0698">rRNA processing</keyword>
<feature type="compositionally biased region" description="Acidic residues" evidence="7">
    <location>
        <begin position="190"/>
        <end position="201"/>
    </location>
</feature>
<evidence type="ECO:0000256" key="5">
    <source>
        <dbReference type="ARBA" id="ARBA00023242"/>
    </source>
</evidence>
<dbReference type="PIRSF" id="PIRSF015952">
    <property type="entry name" value="U3snoRNP11"/>
    <property type="match status" value="1"/>
</dbReference>
<feature type="compositionally biased region" description="Basic residues" evidence="7">
    <location>
        <begin position="161"/>
        <end position="171"/>
    </location>
</feature>
<dbReference type="EMBL" id="LCUC01000511">
    <property type="protein sequence ID" value="KKY30262.1"/>
    <property type="molecule type" value="Genomic_DNA"/>
</dbReference>
<dbReference type="Pfam" id="PF03998">
    <property type="entry name" value="Utp11"/>
    <property type="match status" value="1"/>
</dbReference>
<feature type="compositionally biased region" description="Basic and acidic residues" evidence="7">
    <location>
        <begin position="202"/>
        <end position="224"/>
    </location>
</feature>
<dbReference type="PANTHER" id="PTHR12838:SF0">
    <property type="entry name" value="U3 SMALL NUCLEOLAR RNA-ASSOCIATED PROTEIN 11-RELATED"/>
    <property type="match status" value="1"/>
</dbReference>
<evidence type="ECO:0000313" key="9">
    <source>
        <dbReference type="Proteomes" id="UP000034680"/>
    </source>
</evidence>
<gene>
    <name evidence="8" type="ORF">UCDDA912_g09793</name>
</gene>
<feature type="compositionally biased region" description="Basic and acidic residues" evidence="7">
    <location>
        <begin position="15"/>
        <end position="38"/>
    </location>
</feature>
<evidence type="ECO:0000256" key="1">
    <source>
        <dbReference type="ARBA" id="ARBA00004099"/>
    </source>
</evidence>
<dbReference type="GO" id="GO:0006364">
    <property type="term" value="P:rRNA processing"/>
    <property type="evidence" value="ECO:0007669"/>
    <property type="project" value="UniProtKB-UniRule"/>
</dbReference>
<evidence type="ECO:0000256" key="7">
    <source>
        <dbReference type="SAM" id="MobiDB-lite"/>
    </source>
</evidence>
<comment type="caution">
    <text evidence="8">The sequence shown here is derived from an EMBL/GenBank/DDBJ whole genome shotgun (WGS) entry which is preliminary data.</text>
</comment>
<keyword evidence="5 6" id="KW-0539">Nucleus</keyword>
<dbReference type="InterPro" id="IPR007144">
    <property type="entry name" value="SSU_processome_Utp11"/>
</dbReference>
<reference evidence="8 9" key="2">
    <citation type="submission" date="2015-05" db="EMBL/GenBank/DDBJ databases">
        <authorList>
            <person name="Morales-Cruz A."/>
            <person name="Amrine K.C."/>
            <person name="Cantu D."/>
        </authorList>
    </citation>
    <scope>NUCLEOTIDE SEQUENCE [LARGE SCALE GENOMIC DNA]</scope>
    <source>
        <strain evidence="8">DA912</strain>
    </source>
</reference>
<feature type="compositionally biased region" description="Basic residues" evidence="7">
    <location>
        <begin position="263"/>
        <end position="274"/>
    </location>
</feature>
<name>A0A0G2F6B5_9PEZI</name>
<evidence type="ECO:0000256" key="4">
    <source>
        <dbReference type="ARBA" id="ARBA00022552"/>
    </source>
</evidence>
<dbReference type="Proteomes" id="UP000034680">
    <property type="component" value="Unassembled WGS sequence"/>
</dbReference>
<feature type="region of interest" description="Disordered" evidence="7">
    <location>
        <begin position="255"/>
        <end position="274"/>
    </location>
</feature>
<reference evidence="8 9" key="1">
    <citation type="submission" date="2015-05" db="EMBL/GenBank/DDBJ databases">
        <title>Distinctive expansion of gene families associated with plant cell wall degradation and secondary metabolism in the genomes of grapevine trunk pathogens.</title>
        <authorList>
            <person name="Lawrence D.P."/>
            <person name="Travadon R."/>
            <person name="Rolshausen P.E."/>
            <person name="Baumgartner K."/>
        </authorList>
    </citation>
    <scope>NUCLEOTIDE SEQUENCE [LARGE SCALE GENOMIC DNA]</scope>
    <source>
        <strain evidence="8">DA912</strain>
    </source>
</reference>
<organism evidence="8 9">
    <name type="scientific">Diaporthe ampelina</name>
    <dbReference type="NCBI Taxonomy" id="1214573"/>
    <lineage>
        <taxon>Eukaryota</taxon>
        <taxon>Fungi</taxon>
        <taxon>Dikarya</taxon>
        <taxon>Ascomycota</taxon>
        <taxon>Pezizomycotina</taxon>
        <taxon>Sordariomycetes</taxon>
        <taxon>Sordariomycetidae</taxon>
        <taxon>Diaporthales</taxon>
        <taxon>Diaporthaceae</taxon>
        <taxon>Diaporthe</taxon>
    </lineage>
</organism>
<dbReference type="AlphaFoldDB" id="A0A0G2F6B5"/>
<comment type="subcellular location">
    <subcellularLocation>
        <location evidence="2 6">Nucleus</location>
        <location evidence="2 6">Nucleolus</location>
    </subcellularLocation>
</comment>
<accession>A0A0G2F6B5</accession>
<sequence length="274" mass="31302">MSSMRNSIQRRSHRERGQLKGREKLGLLEKHKDYSLRAKDHKKKQTVLKSLKQKAAERNEDEFYFGMVSRGKFSSGKLAAGKKWDGTVAGDRGNKALDMDTVRLLKTQDIGYLRTVRNVVAKEVRELEQKAVIAGAFAGVEDDEDEKEEDNFDSDEDSAPRKAKPQSKPKKIVFATSEEELEEKLPEPADSGDDMDMDDDGSERLDNEKDREARKRAQNAERLRQKLRNARKKLKALTDAENELELQRARMAKTATVGSITKRGQKIKVRERKK</sequence>
<comment type="function">
    <text evidence="1 6">Involved in nucleolar processing of pre-18S ribosomal RNA.</text>
</comment>
<keyword evidence="9" id="KW-1185">Reference proteome</keyword>
<proteinExistence type="inferred from homology"/>
<evidence type="ECO:0000256" key="2">
    <source>
        <dbReference type="ARBA" id="ARBA00004604"/>
    </source>
</evidence>
<feature type="region of interest" description="Disordered" evidence="7">
    <location>
        <begin position="1"/>
        <end position="42"/>
    </location>
</feature>
<evidence type="ECO:0000256" key="3">
    <source>
        <dbReference type="ARBA" id="ARBA00008105"/>
    </source>
</evidence>
<comment type="subunit">
    <text evidence="6">Component of the ribosomal small subunit (SSU) processome.</text>
</comment>
<dbReference type="PANTHER" id="PTHR12838">
    <property type="entry name" value="U3 SMALL NUCLEOLAR RNA-ASSOCIATED PROTEIN 11"/>
    <property type="match status" value="1"/>
</dbReference>
<dbReference type="STRING" id="1214573.A0A0G2F6B5"/>
<comment type="similarity">
    <text evidence="3 6">Belongs to the UTP11 family.</text>
</comment>